<keyword evidence="1" id="KW-1133">Transmembrane helix</keyword>
<reference evidence="2 3" key="1">
    <citation type="journal article" date="2011" name="Genome Res.">
        <title>Phylogeny-wide analysis of social amoeba genomes highlights ancient origins for complex intercellular communication.</title>
        <authorList>
            <person name="Heidel A.J."/>
            <person name="Lawal H.M."/>
            <person name="Felder M."/>
            <person name="Schilde C."/>
            <person name="Helps N.R."/>
            <person name="Tunggal B."/>
            <person name="Rivero F."/>
            <person name="John U."/>
            <person name="Schleicher M."/>
            <person name="Eichinger L."/>
            <person name="Platzer M."/>
            <person name="Noegel A.A."/>
            <person name="Schaap P."/>
            <person name="Gloeckner G."/>
        </authorList>
    </citation>
    <scope>NUCLEOTIDE SEQUENCE [LARGE SCALE GENOMIC DNA]</scope>
    <source>
        <strain evidence="3">ATCC 26659 / Pp 5 / PN500</strain>
    </source>
</reference>
<organism evidence="2 3">
    <name type="scientific">Heterostelium pallidum (strain ATCC 26659 / Pp 5 / PN500)</name>
    <name type="common">Cellular slime mold</name>
    <name type="synonym">Polysphondylium pallidum</name>
    <dbReference type="NCBI Taxonomy" id="670386"/>
    <lineage>
        <taxon>Eukaryota</taxon>
        <taxon>Amoebozoa</taxon>
        <taxon>Evosea</taxon>
        <taxon>Eumycetozoa</taxon>
        <taxon>Dictyostelia</taxon>
        <taxon>Acytosteliales</taxon>
        <taxon>Acytosteliaceae</taxon>
        <taxon>Heterostelium</taxon>
    </lineage>
</organism>
<dbReference type="GeneID" id="31355822"/>
<gene>
    <name evidence="2" type="ORF">PPL_00288</name>
</gene>
<comment type="caution">
    <text evidence="2">The sequence shown here is derived from an EMBL/GenBank/DDBJ whole genome shotgun (WGS) entry which is preliminary data.</text>
</comment>
<feature type="transmembrane region" description="Helical" evidence="1">
    <location>
        <begin position="91"/>
        <end position="112"/>
    </location>
</feature>
<dbReference type="InParanoid" id="D3AW21"/>
<keyword evidence="1" id="KW-0472">Membrane</keyword>
<keyword evidence="1" id="KW-0812">Transmembrane</keyword>
<protein>
    <submittedName>
        <fullName evidence="2">Uncharacterized protein</fullName>
    </submittedName>
</protein>
<sequence>MNKFKDIFIYFPNYPLYPMRILKKFDKIIKIQWGGYEYQNIFRDRSYKQVQQKFIDALLSIEMNRQSSVQILKIFLTDNMKWLIFRVKKELIWFCVGANGVLNYQYIIIATYSL</sequence>
<name>D3AW21_HETP5</name>
<evidence type="ECO:0000313" key="3">
    <source>
        <dbReference type="Proteomes" id="UP000001396"/>
    </source>
</evidence>
<evidence type="ECO:0000256" key="1">
    <source>
        <dbReference type="SAM" id="Phobius"/>
    </source>
</evidence>
<evidence type="ECO:0000313" key="2">
    <source>
        <dbReference type="EMBL" id="EFA86494.1"/>
    </source>
</evidence>
<dbReference type="AlphaFoldDB" id="D3AW21"/>
<accession>D3AW21</accession>
<keyword evidence="3" id="KW-1185">Reference proteome</keyword>
<dbReference type="EMBL" id="ADBJ01000002">
    <property type="protein sequence ID" value="EFA86494.1"/>
    <property type="molecule type" value="Genomic_DNA"/>
</dbReference>
<dbReference type="RefSeq" id="XP_020438599.1">
    <property type="nucleotide sequence ID" value="XM_020571325.1"/>
</dbReference>
<dbReference type="Proteomes" id="UP000001396">
    <property type="component" value="Unassembled WGS sequence"/>
</dbReference>
<proteinExistence type="predicted"/>